<keyword evidence="1" id="KW-0862">Zinc</keyword>
<sequence>MYAVTIQLSVYYPSGERSAFILEESHKQICRAVYRRQNVEKCILEIISKSDPDLVSSAASKIVSNECQNMCKRGSGSILQEKSYNSIFKFTWDDFNKEIQIKAPNTLKIISSMISDTVVQPKEKKYLHIMQSVALALHGRSEQMSCLQYQIGFILLHGACKQRDIERLAKIGLCMSAKSINNKLSSWDNFLDSEVLEIKKTWSEGGTIKYQLIGDNWDKNIIPTYRTSQDKTISLHLFNMIVVLDRIIPETACPTDTVTDMSAVNFIPSLEEQTLLTEELTFITASSIIQNLDQMNDVFEKIYPKHLKHRYSDHAGLKTKQYPIGLFDCNENKTQEVIRLLKDLTQKYVPLKDDEIAEEVFLGGDRLTDERIQGAQKAMSNAGTGKQRLQGFISKIEDWHRMMNLLEAIAKLTYSTSSQSDRGTVYYFRNLLNARNVKHDVKNSFRAYKTLYYTIFDAICCILFLREFDKHKMDDIINLPEGFENISNDEKIAWMNDICRRIVRKWFFDNTDDIFHAIRAVLKDPDHPENYWVDTDQDGRFKCHFCEKSYAFVGSLKTHESIKHRHTVSTEKKESKSLSKEETDELMNHVLLIFKLTALLKNLDTAIDMADGERSVRSAKYELPLFNKTNKLKYVIGCVHLIELSESTLNEQQRERLIANRTVNIQGGKNNNVAMDEYLEMLNRDSKNITSGHQTKESIIAHSKHFPHLINYVKHYDYISEIRGRKGFHRLPAYKIDVEKVAKELLEIRCFDYQPNRKLKCRDISVDNDIYQNAVKGLSTMIYRHKPQTPFSRLRNKKY</sequence>
<reference evidence="4" key="1">
    <citation type="submission" date="2025-08" db="UniProtKB">
        <authorList>
            <consortium name="RefSeq"/>
        </authorList>
    </citation>
    <scope>IDENTIFICATION</scope>
    <source>
        <tissue evidence="4">Whole sample</tissue>
    </source>
</reference>
<accession>A0A8B8EIJ0</accession>
<dbReference type="PROSITE" id="PS00028">
    <property type="entry name" value="ZINC_FINGER_C2H2_1"/>
    <property type="match status" value="1"/>
</dbReference>
<name>A0A8B8EIJ0_CRAVI</name>
<dbReference type="OrthoDB" id="6111221at2759"/>
<proteinExistence type="predicted"/>
<keyword evidence="1" id="KW-0863">Zinc-finger</keyword>
<keyword evidence="1" id="KW-0479">Metal-binding</keyword>
<dbReference type="InterPro" id="IPR046496">
    <property type="entry name" value="DUF6589"/>
</dbReference>
<protein>
    <submittedName>
        <fullName evidence="4">Uncharacterized protein LOC111135063 isoform X1</fullName>
    </submittedName>
</protein>
<dbReference type="Pfam" id="PF20231">
    <property type="entry name" value="DUF6589"/>
    <property type="match status" value="1"/>
</dbReference>
<dbReference type="RefSeq" id="XP_022340477.1">
    <property type="nucleotide sequence ID" value="XM_022484769.1"/>
</dbReference>
<dbReference type="AlphaFoldDB" id="A0A8B8EIJ0"/>
<dbReference type="GO" id="GO:0008270">
    <property type="term" value="F:zinc ion binding"/>
    <property type="evidence" value="ECO:0007669"/>
    <property type="project" value="UniProtKB-KW"/>
</dbReference>
<gene>
    <name evidence="4" type="primary">LOC111135063</name>
</gene>
<organism evidence="3 4">
    <name type="scientific">Crassostrea virginica</name>
    <name type="common">Eastern oyster</name>
    <dbReference type="NCBI Taxonomy" id="6565"/>
    <lineage>
        <taxon>Eukaryota</taxon>
        <taxon>Metazoa</taxon>
        <taxon>Spiralia</taxon>
        <taxon>Lophotrochozoa</taxon>
        <taxon>Mollusca</taxon>
        <taxon>Bivalvia</taxon>
        <taxon>Autobranchia</taxon>
        <taxon>Pteriomorphia</taxon>
        <taxon>Ostreida</taxon>
        <taxon>Ostreoidea</taxon>
        <taxon>Ostreidae</taxon>
        <taxon>Crassostrea</taxon>
    </lineage>
</organism>
<evidence type="ECO:0000313" key="4">
    <source>
        <dbReference type="RefSeq" id="XP_022340477.1"/>
    </source>
</evidence>
<keyword evidence="3" id="KW-1185">Reference proteome</keyword>
<dbReference type="KEGG" id="cvn:111135063"/>
<evidence type="ECO:0000256" key="1">
    <source>
        <dbReference type="PROSITE-ProRule" id="PRU00042"/>
    </source>
</evidence>
<feature type="domain" description="C2H2-type" evidence="2">
    <location>
        <begin position="541"/>
        <end position="571"/>
    </location>
</feature>
<dbReference type="InterPro" id="IPR013087">
    <property type="entry name" value="Znf_C2H2_type"/>
</dbReference>
<dbReference type="GeneID" id="111135063"/>
<evidence type="ECO:0000259" key="2">
    <source>
        <dbReference type="PROSITE" id="PS50157"/>
    </source>
</evidence>
<dbReference type="Proteomes" id="UP000694844">
    <property type="component" value="Chromosome 5"/>
</dbReference>
<dbReference type="PROSITE" id="PS50157">
    <property type="entry name" value="ZINC_FINGER_C2H2_2"/>
    <property type="match status" value="1"/>
</dbReference>
<evidence type="ECO:0000313" key="3">
    <source>
        <dbReference type="Proteomes" id="UP000694844"/>
    </source>
</evidence>